<evidence type="ECO:0000259" key="5">
    <source>
        <dbReference type="Pfam" id="PF04542"/>
    </source>
</evidence>
<dbReference type="EMBL" id="JAOVZO020000018">
    <property type="protein sequence ID" value="MDC8013830.1"/>
    <property type="molecule type" value="Genomic_DNA"/>
</dbReference>
<dbReference type="InterPro" id="IPR014284">
    <property type="entry name" value="RNA_pol_sigma-70_dom"/>
</dbReference>
<name>A0A9X4BH89_9GAMM</name>
<dbReference type="Proteomes" id="UP001139971">
    <property type="component" value="Unassembled WGS sequence"/>
</dbReference>
<evidence type="ECO:0000256" key="2">
    <source>
        <dbReference type="ARBA" id="ARBA00023015"/>
    </source>
</evidence>
<sequence length="191" mass="21129">MGDEKTWVEAARRGDRTAFRRLVDAHSRPLYGLCGRITRDPVLAEDAVQEALFNAWRNLAGFDGRASFATWLHRIAVNAALEQLRKRSGKELVATDAAPADDEDAAGDFLAARADETPGPDRHASGGEIRRRVETELGRMTALERSAFVLRHHEGQSLEEICGQLSINVSACKQAIFRAVRKLRGALEPLR</sequence>
<protein>
    <submittedName>
        <fullName evidence="7">Sigma-70 family RNA polymerase sigma factor</fullName>
    </submittedName>
</protein>
<gene>
    <name evidence="7" type="ORF">OD750_014905</name>
</gene>
<evidence type="ECO:0000256" key="4">
    <source>
        <dbReference type="ARBA" id="ARBA00023163"/>
    </source>
</evidence>
<dbReference type="CDD" id="cd06171">
    <property type="entry name" value="Sigma70_r4"/>
    <property type="match status" value="1"/>
</dbReference>
<keyword evidence="2" id="KW-0805">Transcription regulation</keyword>
<dbReference type="InterPro" id="IPR039425">
    <property type="entry name" value="RNA_pol_sigma-70-like"/>
</dbReference>
<dbReference type="Pfam" id="PF04542">
    <property type="entry name" value="Sigma70_r2"/>
    <property type="match status" value="1"/>
</dbReference>
<feature type="domain" description="RNA polymerase sigma factor 70 region 4 type 2" evidence="6">
    <location>
        <begin position="131"/>
        <end position="183"/>
    </location>
</feature>
<dbReference type="InterPro" id="IPR007627">
    <property type="entry name" value="RNA_pol_sigma70_r2"/>
</dbReference>
<dbReference type="RefSeq" id="WP_263541475.1">
    <property type="nucleotide sequence ID" value="NZ_JAOVZO020000018.1"/>
</dbReference>
<dbReference type="PANTHER" id="PTHR43133">
    <property type="entry name" value="RNA POLYMERASE ECF-TYPE SIGMA FACTO"/>
    <property type="match status" value="1"/>
</dbReference>
<evidence type="ECO:0000256" key="3">
    <source>
        <dbReference type="ARBA" id="ARBA00023082"/>
    </source>
</evidence>
<dbReference type="AlphaFoldDB" id="A0A9X4BH89"/>
<accession>A0A9X4BH89</accession>
<keyword evidence="4" id="KW-0804">Transcription</keyword>
<comment type="caution">
    <text evidence="7">The sequence shown here is derived from an EMBL/GenBank/DDBJ whole genome shotgun (WGS) entry which is preliminary data.</text>
</comment>
<dbReference type="Pfam" id="PF08281">
    <property type="entry name" value="Sigma70_r4_2"/>
    <property type="match status" value="1"/>
</dbReference>
<dbReference type="InterPro" id="IPR013324">
    <property type="entry name" value="RNA_pol_sigma_r3/r4-like"/>
</dbReference>
<evidence type="ECO:0000313" key="8">
    <source>
        <dbReference type="Proteomes" id="UP001139971"/>
    </source>
</evidence>
<feature type="domain" description="RNA polymerase sigma-70 region 2" evidence="5">
    <location>
        <begin position="22"/>
        <end position="88"/>
    </location>
</feature>
<comment type="similarity">
    <text evidence="1">Belongs to the sigma-70 factor family. ECF subfamily.</text>
</comment>
<evidence type="ECO:0000313" key="7">
    <source>
        <dbReference type="EMBL" id="MDC8013830.1"/>
    </source>
</evidence>
<evidence type="ECO:0000256" key="1">
    <source>
        <dbReference type="ARBA" id="ARBA00010641"/>
    </source>
</evidence>
<keyword evidence="3" id="KW-0731">Sigma factor</keyword>
<dbReference type="InterPro" id="IPR013325">
    <property type="entry name" value="RNA_pol_sigma_r2"/>
</dbReference>
<dbReference type="GO" id="GO:0016987">
    <property type="term" value="F:sigma factor activity"/>
    <property type="evidence" value="ECO:0007669"/>
    <property type="project" value="UniProtKB-KW"/>
</dbReference>
<dbReference type="Gene3D" id="1.10.10.10">
    <property type="entry name" value="Winged helix-like DNA-binding domain superfamily/Winged helix DNA-binding domain"/>
    <property type="match status" value="1"/>
</dbReference>
<dbReference type="PANTHER" id="PTHR43133:SF46">
    <property type="entry name" value="RNA POLYMERASE SIGMA-70 FACTOR ECF SUBFAMILY"/>
    <property type="match status" value="1"/>
</dbReference>
<dbReference type="GO" id="GO:0003677">
    <property type="term" value="F:DNA binding"/>
    <property type="evidence" value="ECO:0007669"/>
    <property type="project" value="InterPro"/>
</dbReference>
<dbReference type="GO" id="GO:0006352">
    <property type="term" value="P:DNA-templated transcription initiation"/>
    <property type="evidence" value="ECO:0007669"/>
    <property type="project" value="InterPro"/>
</dbReference>
<dbReference type="NCBIfam" id="TIGR02937">
    <property type="entry name" value="sigma70-ECF"/>
    <property type="match status" value="1"/>
</dbReference>
<dbReference type="SUPFAM" id="SSF88659">
    <property type="entry name" value="Sigma3 and sigma4 domains of RNA polymerase sigma factors"/>
    <property type="match status" value="1"/>
</dbReference>
<keyword evidence="8" id="KW-1185">Reference proteome</keyword>
<dbReference type="InterPro" id="IPR013249">
    <property type="entry name" value="RNA_pol_sigma70_r4_t2"/>
</dbReference>
<dbReference type="InterPro" id="IPR036388">
    <property type="entry name" value="WH-like_DNA-bd_sf"/>
</dbReference>
<evidence type="ECO:0000259" key="6">
    <source>
        <dbReference type="Pfam" id="PF08281"/>
    </source>
</evidence>
<reference evidence="7" key="1">
    <citation type="submission" date="2023-02" db="EMBL/GenBank/DDBJ databases">
        <title>Tahibacter soli sp. nov. isolated from soil.</title>
        <authorList>
            <person name="Baek J.H."/>
            <person name="Lee J.K."/>
            <person name="Choi D.G."/>
            <person name="Jeon C.O."/>
        </authorList>
    </citation>
    <scope>NUCLEOTIDE SEQUENCE</scope>
    <source>
        <strain evidence="7">BL</strain>
    </source>
</reference>
<dbReference type="Gene3D" id="1.10.1740.10">
    <property type="match status" value="1"/>
</dbReference>
<proteinExistence type="inferred from homology"/>
<dbReference type="SUPFAM" id="SSF88946">
    <property type="entry name" value="Sigma2 domain of RNA polymerase sigma factors"/>
    <property type="match status" value="1"/>
</dbReference>
<organism evidence="7 8">
    <name type="scientific">Tahibacter soli</name>
    <dbReference type="NCBI Taxonomy" id="2983605"/>
    <lineage>
        <taxon>Bacteria</taxon>
        <taxon>Pseudomonadati</taxon>
        <taxon>Pseudomonadota</taxon>
        <taxon>Gammaproteobacteria</taxon>
        <taxon>Lysobacterales</taxon>
        <taxon>Rhodanobacteraceae</taxon>
        <taxon>Tahibacter</taxon>
    </lineage>
</organism>